<dbReference type="GO" id="GO:0003700">
    <property type="term" value="F:DNA-binding transcription factor activity"/>
    <property type="evidence" value="ECO:0007669"/>
    <property type="project" value="InterPro"/>
</dbReference>
<dbReference type="GO" id="GO:0006950">
    <property type="term" value="P:response to stress"/>
    <property type="evidence" value="ECO:0007669"/>
    <property type="project" value="TreeGrafter"/>
</dbReference>
<dbReference type="RefSeq" id="WP_188432210.1">
    <property type="nucleotide sequence ID" value="NZ_BAABKH010000004.1"/>
</dbReference>
<evidence type="ECO:0000256" key="2">
    <source>
        <dbReference type="ARBA" id="ARBA00023125"/>
    </source>
</evidence>
<dbReference type="PANTHER" id="PTHR33164:SF57">
    <property type="entry name" value="MARR-FAMILY TRANSCRIPTIONAL REGULATOR"/>
    <property type="match status" value="1"/>
</dbReference>
<dbReference type="PANTHER" id="PTHR33164">
    <property type="entry name" value="TRANSCRIPTIONAL REGULATOR, MARR FAMILY"/>
    <property type="match status" value="1"/>
</dbReference>
<organism evidence="5 6">
    <name type="scientific">Ornithinimicrobium tianjinense</name>
    <dbReference type="NCBI Taxonomy" id="1195761"/>
    <lineage>
        <taxon>Bacteria</taxon>
        <taxon>Bacillati</taxon>
        <taxon>Actinomycetota</taxon>
        <taxon>Actinomycetes</taxon>
        <taxon>Micrococcales</taxon>
        <taxon>Ornithinimicrobiaceae</taxon>
        <taxon>Ornithinimicrobium</taxon>
    </lineage>
</organism>
<proteinExistence type="predicted"/>
<evidence type="ECO:0000256" key="1">
    <source>
        <dbReference type="ARBA" id="ARBA00023015"/>
    </source>
</evidence>
<gene>
    <name evidence="5" type="ORF">GCM10011366_30100</name>
</gene>
<dbReference type="PRINTS" id="PR00598">
    <property type="entry name" value="HTHMARR"/>
</dbReference>
<dbReference type="PROSITE" id="PS01117">
    <property type="entry name" value="HTH_MARR_1"/>
    <property type="match status" value="1"/>
</dbReference>
<dbReference type="InterPro" id="IPR039422">
    <property type="entry name" value="MarR/SlyA-like"/>
</dbReference>
<dbReference type="InterPro" id="IPR000835">
    <property type="entry name" value="HTH_MarR-typ"/>
</dbReference>
<dbReference type="InterPro" id="IPR036390">
    <property type="entry name" value="WH_DNA-bd_sf"/>
</dbReference>
<dbReference type="InterPro" id="IPR036388">
    <property type="entry name" value="WH-like_DNA-bd_sf"/>
</dbReference>
<dbReference type="SUPFAM" id="SSF46785">
    <property type="entry name" value="Winged helix' DNA-binding domain"/>
    <property type="match status" value="1"/>
</dbReference>
<keyword evidence="6" id="KW-1185">Reference proteome</keyword>
<keyword evidence="1" id="KW-0805">Transcription regulation</keyword>
<dbReference type="Gene3D" id="1.10.10.10">
    <property type="entry name" value="Winged helix-like DNA-binding domain superfamily/Winged helix DNA-binding domain"/>
    <property type="match status" value="1"/>
</dbReference>
<name>A0A917BVH6_9MICO</name>
<dbReference type="AlphaFoldDB" id="A0A917BVH6"/>
<dbReference type="InterPro" id="IPR023187">
    <property type="entry name" value="Tscrpt_reg_MarR-type_CS"/>
</dbReference>
<reference evidence="5" key="1">
    <citation type="journal article" date="2014" name="Int. J. Syst. Evol. Microbiol.">
        <title>Complete genome sequence of Corynebacterium casei LMG S-19264T (=DSM 44701T), isolated from a smear-ripened cheese.</title>
        <authorList>
            <consortium name="US DOE Joint Genome Institute (JGI-PGF)"/>
            <person name="Walter F."/>
            <person name="Albersmeier A."/>
            <person name="Kalinowski J."/>
            <person name="Ruckert C."/>
        </authorList>
    </citation>
    <scope>NUCLEOTIDE SEQUENCE</scope>
    <source>
        <strain evidence="5">CGMCC 1.12160</strain>
    </source>
</reference>
<feature type="domain" description="HTH marR-type" evidence="4">
    <location>
        <begin position="1"/>
        <end position="134"/>
    </location>
</feature>
<keyword evidence="2" id="KW-0238">DNA-binding</keyword>
<dbReference type="EMBL" id="BMEM01000007">
    <property type="protein sequence ID" value="GGF60251.1"/>
    <property type="molecule type" value="Genomic_DNA"/>
</dbReference>
<dbReference type="SMART" id="SM00347">
    <property type="entry name" value="HTH_MARR"/>
    <property type="match status" value="1"/>
</dbReference>
<reference evidence="5" key="2">
    <citation type="submission" date="2020-09" db="EMBL/GenBank/DDBJ databases">
        <authorList>
            <person name="Sun Q."/>
            <person name="Zhou Y."/>
        </authorList>
    </citation>
    <scope>NUCLEOTIDE SEQUENCE</scope>
    <source>
        <strain evidence="5">CGMCC 1.12160</strain>
    </source>
</reference>
<dbReference type="GO" id="GO:0003677">
    <property type="term" value="F:DNA binding"/>
    <property type="evidence" value="ECO:0007669"/>
    <property type="project" value="UniProtKB-KW"/>
</dbReference>
<protein>
    <submittedName>
        <fullName evidence="5">Transcriptional regulator</fullName>
    </submittedName>
</protein>
<dbReference type="PROSITE" id="PS50995">
    <property type="entry name" value="HTH_MARR_2"/>
    <property type="match status" value="1"/>
</dbReference>
<evidence type="ECO:0000256" key="3">
    <source>
        <dbReference type="ARBA" id="ARBA00023163"/>
    </source>
</evidence>
<dbReference type="Proteomes" id="UP000605670">
    <property type="component" value="Unassembled WGS sequence"/>
</dbReference>
<evidence type="ECO:0000313" key="5">
    <source>
        <dbReference type="EMBL" id="GGF60251.1"/>
    </source>
</evidence>
<accession>A0A917BVH6</accession>
<keyword evidence="3" id="KW-0804">Transcription</keyword>
<evidence type="ECO:0000259" key="4">
    <source>
        <dbReference type="PROSITE" id="PS50995"/>
    </source>
</evidence>
<dbReference type="Pfam" id="PF01047">
    <property type="entry name" value="MarR"/>
    <property type="match status" value="1"/>
</dbReference>
<evidence type="ECO:0000313" key="6">
    <source>
        <dbReference type="Proteomes" id="UP000605670"/>
    </source>
</evidence>
<sequence>MQLSEQLARAFTAMGRAISQLGGELPRADFVVLVRLAQTSDAGDPCRLRDLAHAEGLDQSTMSRRIASLAERGLVERRPDPDDRRAHRLQLTESGAAALAAERARRVSLVTDALAGWDESDKAELARLLGKLTDTLDSRRTPWRHTG</sequence>
<comment type="caution">
    <text evidence="5">The sequence shown here is derived from an EMBL/GenBank/DDBJ whole genome shotgun (WGS) entry which is preliminary data.</text>
</comment>